<dbReference type="Proteomes" id="UP000297318">
    <property type="component" value="Unassembled WGS sequence"/>
</dbReference>
<dbReference type="PANTHER" id="PTHR43335:SF4">
    <property type="entry name" value="ABC TRANSPORTER, ATP-BINDING PROTEIN"/>
    <property type="match status" value="1"/>
</dbReference>
<dbReference type="PROSITE" id="PS50893">
    <property type="entry name" value="ABC_TRANSPORTER_2"/>
    <property type="match status" value="1"/>
</dbReference>
<keyword evidence="4 6" id="KW-0067">ATP-binding</keyword>
<keyword evidence="7" id="KW-1185">Reference proteome</keyword>
<evidence type="ECO:0000313" key="6">
    <source>
        <dbReference type="EMBL" id="TGO04466.1"/>
    </source>
</evidence>
<dbReference type="RefSeq" id="WP_135850058.1">
    <property type="nucleotide sequence ID" value="NZ_RHPJ01000003.1"/>
</dbReference>
<evidence type="ECO:0000256" key="2">
    <source>
        <dbReference type="ARBA" id="ARBA00022448"/>
    </source>
</evidence>
<evidence type="ECO:0000259" key="5">
    <source>
        <dbReference type="PROSITE" id="PS50893"/>
    </source>
</evidence>
<reference evidence="6 7" key="1">
    <citation type="submission" date="2018-11" db="EMBL/GenBank/DDBJ databases">
        <title>Complete genome sequencing of the Actinobacteria Serinibacter sp. K3-2.</title>
        <authorList>
            <person name="Rakitin A.L."/>
            <person name="Beletsky A.V."/>
            <person name="Mardanov A.V."/>
            <person name="Ravin N.V."/>
            <person name="Gromova A.S."/>
            <person name="Filippova S.N."/>
            <person name="Gal'Chenko V.F."/>
        </authorList>
    </citation>
    <scope>NUCLEOTIDE SEQUENCE [LARGE SCALE GENOMIC DNA]</scope>
    <source>
        <strain evidence="6 7">K3-2</strain>
    </source>
</reference>
<comment type="caution">
    <text evidence="6">The sequence shown here is derived from an EMBL/GenBank/DDBJ whole genome shotgun (WGS) entry which is preliminary data.</text>
</comment>
<proteinExistence type="inferred from homology"/>
<dbReference type="SUPFAM" id="SSF52540">
    <property type="entry name" value="P-loop containing nucleoside triphosphate hydrolases"/>
    <property type="match status" value="1"/>
</dbReference>
<dbReference type="AlphaFoldDB" id="A0A4Z1DY45"/>
<evidence type="ECO:0000256" key="1">
    <source>
        <dbReference type="ARBA" id="ARBA00005417"/>
    </source>
</evidence>
<protein>
    <submittedName>
        <fullName evidence="6">ABC transporter, ATP-binding protein</fullName>
    </submittedName>
</protein>
<sequence length="307" mass="32083">MTATDHPTVPGAPIEVRGLTKTFGGVTAVQDLSFDVRPGRVTGFLGPNGSGKTTTLRVLLGLVAPTAGTATIGGRAYRDLTDPLRTVGAALEAASFHPGRTARNHLRIQAMADGIDLARVQQVLDAVGMSEYADRRVGGYSMGMRQRLGLAGALLGDPGVLVLDEPINGLDPEGIRWIRSFLRSLAAQGRTVIVSSHMLGEVQQSVDDVVIIANGVLVRSGTIADLEAENPPVVLVDAPDRDALARALQEAGLPFTFGSDGFRVATHDAALVGHAAFVAGVELRTLHRLSTGLEDTFIALTTRGAAA</sequence>
<dbReference type="Pfam" id="PF00005">
    <property type="entry name" value="ABC_tran"/>
    <property type="match status" value="1"/>
</dbReference>
<dbReference type="Gene3D" id="3.40.50.300">
    <property type="entry name" value="P-loop containing nucleotide triphosphate hydrolases"/>
    <property type="match status" value="1"/>
</dbReference>
<keyword evidence="2" id="KW-0813">Transport</keyword>
<dbReference type="EMBL" id="RHPJ01000003">
    <property type="protein sequence ID" value="TGO04466.1"/>
    <property type="molecule type" value="Genomic_DNA"/>
</dbReference>
<feature type="domain" description="ABC transporter" evidence="5">
    <location>
        <begin position="14"/>
        <end position="239"/>
    </location>
</feature>
<dbReference type="InterPro" id="IPR027417">
    <property type="entry name" value="P-loop_NTPase"/>
</dbReference>
<dbReference type="PANTHER" id="PTHR43335">
    <property type="entry name" value="ABC TRANSPORTER, ATP-BINDING PROTEIN"/>
    <property type="match status" value="1"/>
</dbReference>
<dbReference type="InterPro" id="IPR003439">
    <property type="entry name" value="ABC_transporter-like_ATP-bd"/>
</dbReference>
<evidence type="ECO:0000313" key="7">
    <source>
        <dbReference type="Proteomes" id="UP000297318"/>
    </source>
</evidence>
<evidence type="ECO:0000256" key="3">
    <source>
        <dbReference type="ARBA" id="ARBA00022741"/>
    </source>
</evidence>
<comment type="similarity">
    <text evidence="1">Belongs to the ABC transporter superfamily.</text>
</comment>
<dbReference type="GO" id="GO:0016887">
    <property type="term" value="F:ATP hydrolysis activity"/>
    <property type="evidence" value="ECO:0007669"/>
    <property type="project" value="InterPro"/>
</dbReference>
<keyword evidence="3" id="KW-0547">Nucleotide-binding</keyword>
<gene>
    <name evidence="6" type="ORF">SERN_2059</name>
</gene>
<accession>A0A4Z1DY45</accession>
<dbReference type="GO" id="GO:0005524">
    <property type="term" value="F:ATP binding"/>
    <property type="evidence" value="ECO:0007669"/>
    <property type="project" value="UniProtKB-KW"/>
</dbReference>
<dbReference type="OrthoDB" id="9804819at2"/>
<evidence type="ECO:0000256" key="4">
    <source>
        <dbReference type="ARBA" id="ARBA00022840"/>
    </source>
</evidence>
<name>A0A4Z1DY45_9MICO</name>
<dbReference type="SMART" id="SM00382">
    <property type="entry name" value="AAA"/>
    <property type="match status" value="1"/>
</dbReference>
<organism evidence="6 7">
    <name type="scientific">Serinibacter arcticus</name>
    <dbReference type="NCBI Taxonomy" id="1655435"/>
    <lineage>
        <taxon>Bacteria</taxon>
        <taxon>Bacillati</taxon>
        <taxon>Actinomycetota</taxon>
        <taxon>Actinomycetes</taxon>
        <taxon>Micrococcales</taxon>
        <taxon>Beutenbergiaceae</taxon>
        <taxon>Serinibacter</taxon>
    </lineage>
</organism>
<dbReference type="CDD" id="cd03268">
    <property type="entry name" value="ABC_BcrA_bacitracin_resist"/>
    <property type="match status" value="1"/>
</dbReference>
<dbReference type="InterPro" id="IPR003593">
    <property type="entry name" value="AAA+_ATPase"/>
</dbReference>